<accession>J9GC87</accession>
<reference evidence="1" key="1">
    <citation type="journal article" date="2012" name="PLoS ONE">
        <title>Gene sets for utilization of primary and secondary nutrition supplies in the distal gut of endangered iberian lynx.</title>
        <authorList>
            <person name="Alcaide M."/>
            <person name="Messina E."/>
            <person name="Richter M."/>
            <person name="Bargiela R."/>
            <person name="Peplies J."/>
            <person name="Huws S.A."/>
            <person name="Newbold C.J."/>
            <person name="Golyshin P.N."/>
            <person name="Simon M.A."/>
            <person name="Lopez G."/>
            <person name="Yakimov M.M."/>
            <person name="Ferrer M."/>
        </authorList>
    </citation>
    <scope>NUCLEOTIDE SEQUENCE</scope>
</reference>
<name>J9GC87_9ZZZZ</name>
<comment type="caution">
    <text evidence="1">The sequence shown here is derived from an EMBL/GenBank/DDBJ whole genome shotgun (WGS) entry which is preliminary data.</text>
</comment>
<gene>
    <name evidence="1" type="ORF">EVA_12500</name>
</gene>
<dbReference type="InterPro" id="IPR021505">
    <property type="entry name" value="Phage_B3_Orf6"/>
</dbReference>
<sequence length="237" mass="26769">MGDKPVVDNGTDSHCSYDCLLCSGCDNGDTQIQEEINSKQYDMETSTVQMTQAELEQFRAFKAEQAKKEAAEIAKNMRKTYKEMVDEEIDNAIPELLSISQDIKFVKAKVIENFKSILEMKREMFRMSKGKELDNQSHTFTNSAGDKRIILGVYVTDGYLDTVEEGISIIREYIESLATDENTKALVGMVMRLLAKDQKGTLKASRVIQLRKVAEETGNERFLEGVHIIEEAYSPAI</sequence>
<feature type="non-terminal residue" evidence="1">
    <location>
        <position position="237"/>
    </location>
</feature>
<protein>
    <submittedName>
        <fullName evidence="1">Uncharacterized protein</fullName>
    </submittedName>
</protein>
<organism evidence="1">
    <name type="scientific">gut metagenome</name>
    <dbReference type="NCBI Taxonomy" id="749906"/>
    <lineage>
        <taxon>unclassified sequences</taxon>
        <taxon>metagenomes</taxon>
        <taxon>organismal metagenomes</taxon>
    </lineage>
</organism>
<dbReference type="AlphaFoldDB" id="J9GC87"/>
<dbReference type="EMBL" id="AMCI01003826">
    <property type="protein sequence ID" value="EJW99392.1"/>
    <property type="molecule type" value="Genomic_DNA"/>
</dbReference>
<evidence type="ECO:0000313" key="1">
    <source>
        <dbReference type="EMBL" id="EJW99392.1"/>
    </source>
</evidence>
<proteinExistence type="predicted"/>
<dbReference type="Pfam" id="PF11363">
    <property type="entry name" value="DUF3164"/>
    <property type="match status" value="1"/>
</dbReference>